<evidence type="ECO:0008006" key="4">
    <source>
        <dbReference type="Google" id="ProtNLM"/>
    </source>
</evidence>
<evidence type="ECO:0000313" key="3">
    <source>
        <dbReference type="Proteomes" id="UP000241964"/>
    </source>
</evidence>
<feature type="region of interest" description="Disordered" evidence="1">
    <location>
        <begin position="179"/>
        <end position="201"/>
    </location>
</feature>
<accession>A0A2P8GC22</accession>
<sequence length="321" mass="36231">MTYLTAMPQTATSWEEICYPVDSVLLSDMLPEYDIIATDRQQLIVGTPPGHRKTIFGIQSSGYTIIPNQMIRQAVDNLFDQYELQIKHTITGEFSISIILPEELPIGGERLKRSIIVTNGYNGKTPFSIQGRTLTADNGLPGGSMYRAVCQNGLMGWADSFTELDHYQDWLRGKLPGAFKGQQRKSGASGSPDALPQLRRPKGNRKIDLDALQQQLIDLLSSVTQQDLTLTAMVYEYFQKKSMSRKEENLLSSLPIPVQLARQARERLRIEQNLLGVAPSYWLMYNAVNYALFNARSSLTLNDRYKLDEKVFHQFAALAFN</sequence>
<organism evidence="2 3">
    <name type="scientific">Dyadobacter jiangsuensis</name>
    <dbReference type="NCBI Taxonomy" id="1591085"/>
    <lineage>
        <taxon>Bacteria</taxon>
        <taxon>Pseudomonadati</taxon>
        <taxon>Bacteroidota</taxon>
        <taxon>Cytophagia</taxon>
        <taxon>Cytophagales</taxon>
        <taxon>Spirosomataceae</taxon>
        <taxon>Dyadobacter</taxon>
    </lineage>
</organism>
<comment type="caution">
    <text evidence="2">The sequence shown here is derived from an EMBL/GenBank/DDBJ whole genome shotgun (WGS) entry which is preliminary data.</text>
</comment>
<gene>
    <name evidence="2" type="ORF">CLV60_103386</name>
</gene>
<protein>
    <recommendedName>
        <fullName evidence="4">DUF932 domain-containing protein</fullName>
    </recommendedName>
</protein>
<reference evidence="2 3" key="1">
    <citation type="submission" date="2018-03" db="EMBL/GenBank/DDBJ databases">
        <title>Genomic Encyclopedia of Archaeal and Bacterial Type Strains, Phase II (KMG-II): from individual species to whole genera.</title>
        <authorList>
            <person name="Goeker M."/>
        </authorList>
    </citation>
    <scope>NUCLEOTIDE SEQUENCE [LARGE SCALE GENOMIC DNA]</scope>
    <source>
        <strain evidence="2 3">DSM 29057</strain>
    </source>
</reference>
<keyword evidence="3" id="KW-1185">Reference proteome</keyword>
<dbReference type="Proteomes" id="UP000241964">
    <property type="component" value="Unassembled WGS sequence"/>
</dbReference>
<evidence type="ECO:0000313" key="2">
    <source>
        <dbReference type="EMBL" id="PSL31520.1"/>
    </source>
</evidence>
<dbReference type="OrthoDB" id="922461at2"/>
<evidence type="ECO:0000256" key="1">
    <source>
        <dbReference type="SAM" id="MobiDB-lite"/>
    </source>
</evidence>
<name>A0A2P8GC22_9BACT</name>
<dbReference type="RefSeq" id="WP_106594846.1">
    <property type="nucleotide sequence ID" value="NZ_PYAS01000003.1"/>
</dbReference>
<dbReference type="EMBL" id="PYAS01000003">
    <property type="protein sequence ID" value="PSL31520.1"/>
    <property type="molecule type" value="Genomic_DNA"/>
</dbReference>
<proteinExistence type="predicted"/>
<dbReference type="AlphaFoldDB" id="A0A2P8GC22"/>